<keyword evidence="8" id="KW-1185">Reference proteome</keyword>
<evidence type="ECO:0000256" key="3">
    <source>
        <dbReference type="ARBA" id="ARBA00023108"/>
    </source>
</evidence>
<reference evidence="7 8" key="1">
    <citation type="submission" date="2023-10" db="EMBL/GenBank/DDBJ databases">
        <authorList>
            <person name="Maclean D."/>
            <person name="Macfadyen A."/>
        </authorList>
    </citation>
    <scope>NUCLEOTIDE SEQUENCE [LARGE SCALE GENOMIC DNA]</scope>
</reference>
<dbReference type="InterPro" id="IPR040462">
    <property type="entry name" value="EARLY_FLOWERING_4"/>
</dbReference>
<comment type="similarity">
    <text evidence="2">Belongs to the EARLY FLOWERING 4 family.</text>
</comment>
<feature type="domain" description="Protein EARLY FLOWERING 4" evidence="6">
    <location>
        <begin position="12"/>
        <end position="78"/>
    </location>
</feature>
<protein>
    <recommendedName>
        <fullName evidence="6">Protein EARLY FLOWERING 4 domain-containing protein</fullName>
    </recommendedName>
</protein>
<keyword evidence="4" id="KW-0539">Nucleus</keyword>
<dbReference type="PANTHER" id="PTHR33469:SF16">
    <property type="entry name" value="PROTEIN ELF4-LIKE 4"/>
    <property type="match status" value="1"/>
</dbReference>
<dbReference type="PANTHER" id="PTHR33469">
    <property type="entry name" value="PROTEIN ELF4-LIKE 4"/>
    <property type="match status" value="1"/>
</dbReference>
<dbReference type="GO" id="GO:0048511">
    <property type="term" value="P:rhythmic process"/>
    <property type="evidence" value="ECO:0007669"/>
    <property type="project" value="UniProtKB-KW"/>
</dbReference>
<dbReference type="GO" id="GO:0042753">
    <property type="term" value="P:positive regulation of circadian rhythm"/>
    <property type="evidence" value="ECO:0007669"/>
    <property type="project" value="InterPro"/>
</dbReference>
<gene>
    <name evidence="7" type="ORF">CVIRNUC_011152</name>
</gene>
<evidence type="ECO:0000256" key="2">
    <source>
        <dbReference type="ARBA" id="ARBA00009514"/>
    </source>
</evidence>
<dbReference type="InterPro" id="IPR009741">
    <property type="entry name" value="EARLY_FLOWERING_4_dom"/>
</dbReference>
<sequence length="94" mass="10416">MDAIDESVTPGFEKFTTVQNVLDQNKILINEINANHEARTPEGLARNVVLIKELNSNVLKVVELYKDITAAFEELANEPEAPKPDTPLDPEQTG</sequence>
<proteinExistence type="inferred from homology"/>
<evidence type="ECO:0000256" key="1">
    <source>
        <dbReference type="ARBA" id="ARBA00004123"/>
    </source>
</evidence>
<evidence type="ECO:0000256" key="4">
    <source>
        <dbReference type="ARBA" id="ARBA00023242"/>
    </source>
</evidence>
<evidence type="ECO:0000313" key="7">
    <source>
        <dbReference type="EMBL" id="CAK0787930.1"/>
    </source>
</evidence>
<dbReference type="Proteomes" id="UP001314263">
    <property type="component" value="Unassembled WGS sequence"/>
</dbReference>
<feature type="region of interest" description="Disordered" evidence="5">
    <location>
        <begin position="75"/>
        <end position="94"/>
    </location>
</feature>
<organism evidence="7 8">
    <name type="scientific">Coccomyxa viridis</name>
    <dbReference type="NCBI Taxonomy" id="1274662"/>
    <lineage>
        <taxon>Eukaryota</taxon>
        <taxon>Viridiplantae</taxon>
        <taxon>Chlorophyta</taxon>
        <taxon>core chlorophytes</taxon>
        <taxon>Trebouxiophyceae</taxon>
        <taxon>Trebouxiophyceae incertae sedis</taxon>
        <taxon>Coccomyxaceae</taxon>
        <taxon>Coccomyxa</taxon>
    </lineage>
</organism>
<evidence type="ECO:0000256" key="5">
    <source>
        <dbReference type="SAM" id="MobiDB-lite"/>
    </source>
</evidence>
<dbReference type="GO" id="GO:0005634">
    <property type="term" value="C:nucleus"/>
    <property type="evidence" value="ECO:0007669"/>
    <property type="project" value="UniProtKB-SubCell"/>
</dbReference>
<dbReference type="AlphaFoldDB" id="A0AAV1IN78"/>
<keyword evidence="3" id="KW-0090">Biological rhythms</keyword>
<evidence type="ECO:0000259" key="6">
    <source>
        <dbReference type="Pfam" id="PF07011"/>
    </source>
</evidence>
<dbReference type="Pfam" id="PF07011">
    <property type="entry name" value="Elf4"/>
    <property type="match status" value="1"/>
</dbReference>
<comment type="caution">
    <text evidence="7">The sequence shown here is derived from an EMBL/GenBank/DDBJ whole genome shotgun (WGS) entry which is preliminary data.</text>
</comment>
<evidence type="ECO:0000313" key="8">
    <source>
        <dbReference type="Proteomes" id="UP001314263"/>
    </source>
</evidence>
<comment type="subcellular location">
    <subcellularLocation>
        <location evidence="1">Nucleus</location>
    </subcellularLocation>
</comment>
<name>A0AAV1IN78_9CHLO</name>
<accession>A0AAV1IN78</accession>
<dbReference type="EMBL" id="CAUYUE010000018">
    <property type="protein sequence ID" value="CAK0787930.1"/>
    <property type="molecule type" value="Genomic_DNA"/>
</dbReference>